<dbReference type="EMBL" id="SJTG01000005">
    <property type="protein sequence ID" value="TCI07301.1"/>
    <property type="molecule type" value="Genomic_DNA"/>
</dbReference>
<dbReference type="InterPro" id="IPR050266">
    <property type="entry name" value="AB_hydrolase_sf"/>
</dbReference>
<comment type="caution">
    <text evidence="2">The sequence shown here is derived from an EMBL/GenBank/DDBJ whole genome shotgun (WGS) entry which is preliminary data.</text>
</comment>
<dbReference type="InterPro" id="IPR029058">
    <property type="entry name" value="AB_hydrolase_fold"/>
</dbReference>
<protein>
    <submittedName>
        <fullName evidence="2">Alpha/beta hydrolase</fullName>
    </submittedName>
</protein>
<sequence>MHEACAASCHRVSLGDWARAGRTMDYRGHAIFVRDGGAPGAEPLLLIHGFPTASWDWEALWPALASRFRVYTLDMIGFGLSAKPVDYAYSVMDQATLLESFLSSEGVETYHVLAHDYGDTVAQELLARQQEPGPRPRLLSAAFLNGGLFPETHRPVPVQKLLLSPLGSLVARLTTRATVAKSMRRIFGPATQPDQALLDTFWCLMTRNHGLAVAPRLIRYITERREHRERWVGALQHARMPLKLINGTADPVSGRHMATRYAELIPQPDITLLENIGHYPQIEAPDAVLAAYMDFRHRMAGHAVT</sequence>
<dbReference type="InterPro" id="IPR000073">
    <property type="entry name" value="AB_hydrolase_1"/>
</dbReference>
<organism evidence="2 3">
    <name type="scientific">Dyella soli</name>
    <dbReference type="NCBI Taxonomy" id="522319"/>
    <lineage>
        <taxon>Bacteria</taxon>
        <taxon>Pseudomonadati</taxon>
        <taxon>Pseudomonadota</taxon>
        <taxon>Gammaproteobacteria</taxon>
        <taxon>Lysobacterales</taxon>
        <taxon>Rhodanobacteraceae</taxon>
        <taxon>Dyella</taxon>
    </lineage>
</organism>
<proteinExistence type="predicted"/>
<dbReference type="RefSeq" id="WP_131412578.1">
    <property type="nucleotide sequence ID" value="NZ_SJTG01000005.1"/>
</dbReference>
<dbReference type="GO" id="GO:0016020">
    <property type="term" value="C:membrane"/>
    <property type="evidence" value="ECO:0007669"/>
    <property type="project" value="TreeGrafter"/>
</dbReference>
<reference evidence="2 3" key="1">
    <citation type="submission" date="2019-02" db="EMBL/GenBank/DDBJ databases">
        <title>Dyella amyloliquefaciens sp. nov., isolated from forest soil.</title>
        <authorList>
            <person name="Gao Z.-H."/>
            <person name="Qiu L.-H."/>
        </authorList>
    </citation>
    <scope>NUCLEOTIDE SEQUENCE [LARGE SCALE GENOMIC DNA]</scope>
    <source>
        <strain evidence="2 3">KACC 12747</strain>
    </source>
</reference>
<keyword evidence="3" id="KW-1185">Reference proteome</keyword>
<dbReference type="PRINTS" id="PR00412">
    <property type="entry name" value="EPOXHYDRLASE"/>
</dbReference>
<dbReference type="InterPro" id="IPR000639">
    <property type="entry name" value="Epox_hydrolase-like"/>
</dbReference>
<gene>
    <name evidence="2" type="ORF">EZM97_32410</name>
</gene>
<feature type="domain" description="AB hydrolase-1" evidence="1">
    <location>
        <begin position="43"/>
        <end position="285"/>
    </location>
</feature>
<evidence type="ECO:0000313" key="2">
    <source>
        <dbReference type="EMBL" id="TCI07301.1"/>
    </source>
</evidence>
<dbReference type="PANTHER" id="PTHR43798:SF33">
    <property type="entry name" value="HYDROLASE, PUTATIVE (AFU_ORTHOLOGUE AFUA_2G14860)-RELATED"/>
    <property type="match status" value="1"/>
</dbReference>
<dbReference type="SUPFAM" id="SSF53474">
    <property type="entry name" value="alpha/beta-Hydrolases"/>
    <property type="match status" value="1"/>
</dbReference>
<dbReference type="GO" id="GO:0047372">
    <property type="term" value="F:monoacylglycerol lipase activity"/>
    <property type="evidence" value="ECO:0007669"/>
    <property type="project" value="TreeGrafter"/>
</dbReference>
<dbReference type="GO" id="GO:0046464">
    <property type="term" value="P:acylglycerol catabolic process"/>
    <property type="evidence" value="ECO:0007669"/>
    <property type="project" value="TreeGrafter"/>
</dbReference>
<name>A0A4R0YR19_9GAMM</name>
<evidence type="ECO:0000259" key="1">
    <source>
        <dbReference type="Pfam" id="PF00561"/>
    </source>
</evidence>
<accession>A0A4R0YR19</accession>
<evidence type="ECO:0000313" key="3">
    <source>
        <dbReference type="Proteomes" id="UP000291822"/>
    </source>
</evidence>
<dbReference type="Proteomes" id="UP000291822">
    <property type="component" value="Unassembled WGS sequence"/>
</dbReference>
<dbReference type="Gene3D" id="3.40.50.1820">
    <property type="entry name" value="alpha/beta hydrolase"/>
    <property type="match status" value="1"/>
</dbReference>
<keyword evidence="2" id="KW-0378">Hydrolase</keyword>
<dbReference type="PANTHER" id="PTHR43798">
    <property type="entry name" value="MONOACYLGLYCEROL LIPASE"/>
    <property type="match status" value="1"/>
</dbReference>
<dbReference type="AlphaFoldDB" id="A0A4R0YR19"/>
<dbReference type="Pfam" id="PF00561">
    <property type="entry name" value="Abhydrolase_1"/>
    <property type="match status" value="1"/>
</dbReference>